<organism evidence="1 2">
    <name type="scientific">Nonlabens dokdonensis</name>
    <dbReference type="NCBI Taxonomy" id="328515"/>
    <lineage>
        <taxon>Bacteria</taxon>
        <taxon>Pseudomonadati</taxon>
        <taxon>Bacteroidota</taxon>
        <taxon>Flavobacteriia</taxon>
        <taxon>Flavobacteriales</taxon>
        <taxon>Flavobacteriaceae</taxon>
        <taxon>Nonlabens</taxon>
    </lineage>
</organism>
<dbReference type="AlphaFoldDB" id="A0A1Z8AIU1"/>
<dbReference type="InterPro" id="IPR034660">
    <property type="entry name" value="DinB/YfiT-like"/>
</dbReference>
<accession>A0A1Z8AIU1</accession>
<gene>
    <name evidence="1" type="ORF">A9Q93_12995</name>
</gene>
<dbReference type="RefSeq" id="WP_303687883.1">
    <property type="nucleotide sequence ID" value="NZ_CAJXYO010000047.1"/>
</dbReference>
<comment type="caution">
    <text evidence="1">The sequence shown here is derived from an EMBL/GenBank/DDBJ whole genome shotgun (WGS) entry which is preliminary data.</text>
</comment>
<reference evidence="2" key="1">
    <citation type="journal article" date="2017" name="Proc. Natl. Acad. Sci. U.S.A.">
        <title>Simulation of Deepwater Horizon oil plume reveals substrate specialization within a complex community of hydrocarbon-degraders.</title>
        <authorList>
            <person name="Hu P."/>
            <person name="Dubinsky E.A."/>
            <person name="Probst A.J."/>
            <person name="Wang J."/>
            <person name="Sieber C.M.K."/>
            <person name="Tom L.M."/>
            <person name="Gardinali P."/>
            <person name="Banfield J.F."/>
            <person name="Atlas R.M."/>
            <person name="Andersen G.L."/>
        </authorList>
    </citation>
    <scope>NUCLEOTIDE SEQUENCE [LARGE SCALE GENOMIC DNA]</scope>
</reference>
<dbReference type="SUPFAM" id="SSF109854">
    <property type="entry name" value="DinB/YfiT-like putative metalloenzymes"/>
    <property type="match status" value="1"/>
</dbReference>
<name>A0A1Z8AIU1_9FLAO</name>
<sequence>MKSQILAQRFDDVIFNGKHIAGTNYHAFLQEIDYETATSQALHVNSIAHLTRHVHYYINGVAYALQTGHLKIRDAYSFDFAPLQQEIEWNHVKSEFFKDATTLSQLIKGTNEFKLSLPFINEKYGSLEHNINMMVEHCYYHLGQMILLSKIHTSSSTN</sequence>
<proteinExistence type="predicted"/>
<protein>
    <recommendedName>
        <fullName evidence="3">DUF1572 domain-containing protein</fullName>
    </recommendedName>
</protein>
<evidence type="ECO:0000313" key="2">
    <source>
        <dbReference type="Proteomes" id="UP000196102"/>
    </source>
</evidence>
<evidence type="ECO:0008006" key="3">
    <source>
        <dbReference type="Google" id="ProtNLM"/>
    </source>
</evidence>
<dbReference type="EMBL" id="MAAX01000197">
    <property type="protein sequence ID" value="OUS10251.1"/>
    <property type="molecule type" value="Genomic_DNA"/>
</dbReference>
<dbReference type="Proteomes" id="UP000196102">
    <property type="component" value="Unassembled WGS sequence"/>
</dbReference>
<evidence type="ECO:0000313" key="1">
    <source>
        <dbReference type="EMBL" id="OUS10251.1"/>
    </source>
</evidence>